<dbReference type="EMBL" id="AAQR03004897">
    <property type="status" value="NOT_ANNOTATED_CDS"/>
    <property type="molecule type" value="Genomic_DNA"/>
</dbReference>
<evidence type="ECO:0000256" key="1">
    <source>
        <dbReference type="ARBA" id="ARBA00006702"/>
    </source>
</evidence>
<dbReference type="PANTHER" id="PTHR13832">
    <property type="entry name" value="PROTEIN PHOSPHATASE 2C"/>
    <property type="match status" value="1"/>
</dbReference>
<keyword evidence="5" id="KW-1185">Reference proteome</keyword>
<dbReference type="EMBL" id="AAQR03004900">
    <property type="status" value="NOT_ANNOTATED_CDS"/>
    <property type="molecule type" value="Genomic_DNA"/>
</dbReference>
<dbReference type="AlphaFoldDB" id="H0XZ07"/>
<feature type="region of interest" description="Disordered" evidence="2">
    <location>
        <begin position="562"/>
        <end position="585"/>
    </location>
</feature>
<dbReference type="EMBL" id="AAQR03004904">
    <property type="status" value="NOT_ANNOTATED_CDS"/>
    <property type="molecule type" value="Genomic_DNA"/>
</dbReference>
<dbReference type="EMBL" id="AAQR03004902">
    <property type="status" value="NOT_ANNOTATED_CDS"/>
    <property type="molecule type" value="Genomic_DNA"/>
</dbReference>
<comment type="similarity">
    <text evidence="1">Belongs to the PP2C family.</text>
</comment>
<dbReference type="EMBL" id="AAQR03004899">
    <property type="status" value="NOT_ANNOTATED_CDS"/>
    <property type="molecule type" value="Genomic_DNA"/>
</dbReference>
<name>H0XZ07_OTOGA</name>
<dbReference type="GeneTree" id="ENSGT00390000017863"/>
<reference evidence="5" key="1">
    <citation type="submission" date="2011-03" db="EMBL/GenBank/DDBJ databases">
        <title>Version 3 of the genome sequence of Otolemur garnettii (Bushbaby).</title>
        <authorList>
            <consortium name="The Broad Institute Genome Sequencing Platform"/>
            <person name="Di Palma F."/>
            <person name="Johnson J."/>
            <person name="Lander E.S."/>
            <person name="Lindblad-Toh K."/>
            <person name="Jaffe D.B."/>
            <person name="Gnerre S."/>
            <person name="MacCallum I."/>
            <person name="Przybylski D."/>
            <person name="Ribeiro F.J."/>
            <person name="Burton J.N."/>
            <person name="Walker B.J."/>
            <person name="Sharpe T."/>
            <person name="Hall G."/>
        </authorList>
    </citation>
    <scope>NUCLEOTIDE SEQUENCE [LARGE SCALE GENOMIC DNA]</scope>
</reference>
<dbReference type="EMBL" id="AAQR03004901">
    <property type="status" value="NOT_ANNOTATED_CDS"/>
    <property type="molecule type" value="Genomic_DNA"/>
</dbReference>
<dbReference type="EMBL" id="AAQR03004903">
    <property type="status" value="NOT_ANNOTATED_CDS"/>
    <property type="molecule type" value="Genomic_DNA"/>
</dbReference>
<dbReference type="Ensembl" id="ENSOGAT00000007920.2">
    <property type="protein sequence ID" value="ENSOGAP00000021350.1"/>
    <property type="gene ID" value="ENSOGAG00000007917.2"/>
</dbReference>
<dbReference type="Gene3D" id="3.60.40.10">
    <property type="entry name" value="PPM-type phosphatase domain"/>
    <property type="match status" value="1"/>
</dbReference>
<accession>H0XZ07</accession>
<dbReference type="EMBL" id="AAQR03004898">
    <property type="status" value="NOT_ANNOTATED_CDS"/>
    <property type="molecule type" value="Genomic_DNA"/>
</dbReference>
<dbReference type="Pfam" id="PF00481">
    <property type="entry name" value="PP2C"/>
    <property type="match status" value="1"/>
</dbReference>
<dbReference type="InterPro" id="IPR036457">
    <property type="entry name" value="PPM-type-like_dom_sf"/>
</dbReference>
<dbReference type="PROSITE" id="PS51746">
    <property type="entry name" value="PPM_2"/>
    <property type="match status" value="1"/>
</dbReference>
<evidence type="ECO:0000313" key="5">
    <source>
        <dbReference type="Proteomes" id="UP000005225"/>
    </source>
</evidence>
<dbReference type="GO" id="GO:0004722">
    <property type="term" value="F:protein serine/threonine phosphatase activity"/>
    <property type="evidence" value="ECO:0007669"/>
    <property type="project" value="InterPro"/>
</dbReference>
<dbReference type="InterPro" id="IPR015655">
    <property type="entry name" value="PP2C"/>
</dbReference>
<dbReference type="STRING" id="30611.ENSOGAP00000021350"/>
<dbReference type="SUPFAM" id="SSF81606">
    <property type="entry name" value="PP2C-like"/>
    <property type="match status" value="1"/>
</dbReference>
<dbReference type="eggNOG" id="KOG0698">
    <property type="taxonomic scope" value="Eukaryota"/>
</dbReference>
<dbReference type="InterPro" id="IPR001932">
    <property type="entry name" value="PPM-type_phosphatase-like_dom"/>
</dbReference>
<organism evidence="4 5">
    <name type="scientific">Otolemur garnettii</name>
    <name type="common">Small-eared galago</name>
    <name type="synonym">Garnett's greater bushbaby</name>
    <dbReference type="NCBI Taxonomy" id="30611"/>
    <lineage>
        <taxon>Eukaryota</taxon>
        <taxon>Metazoa</taxon>
        <taxon>Chordata</taxon>
        <taxon>Craniata</taxon>
        <taxon>Vertebrata</taxon>
        <taxon>Euteleostomi</taxon>
        <taxon>Mammalia</taxon>
        <taxon>Eutheria</taxon>
        <taxon>Euarchontoglires</taxon>
        <taxon>Primates</taxon>
        <taxon>Strepsirrhini</taxon>
        <taxon>Lorisiformes</taxon>
        <taxon>Galagidae</taxon>
        <taxon>Otolemur</taxon>
    </lineage>
</organism>
<evidence type="ECO:0000259" key="3">
    <source>
        <dbReference type="PROSITE" id="PS51746"/>
    </source>
</evidence>
<gene>
    <name evidence="4" type="primary">PP2D1</name>
</gene>
<proteinExistence type="inferred from homology"/>
<feature type="domain" description="PPM-type phosphatase" evidence="3">
    <location>
        <begin position="167"/>
        <end position="619"/>
    </location>
</feature>
<dbReference type="SMART" id="SM00332">
    <property type="entry name" value="PP2Cc"/>
    <property type="match status" value="1"/>
</dbReference>
<dbReference type="HOGENOM" id="CLU_023323_0_0_1"/>
<sequence>TISHPVCRVFWKSKEWNMKKSTLESYEELSSSKSLRNKSIASSRTDEAYEGQQVYGDVITFLCSRCKNEIPLPHIFLHRKQHAALATMGLQWMRGRRPPPAILSVQRQFLISQLISSYTLNEKILHNINNAFELICKERTPAYYRIFDSIDESSTYSQKICHLLIQGVAICENRNSSWKADMKDKFTIVNNFGTRGNVCLFGLFDGYYGPAAAELTATELPVLLLHQLSKFDPSYQMTPEEQQMVNSFRTVFREDYVAIEDLFSSINKKTRGMNQEYENIHKAFAMAFWRMDRLLRLGRKEVSRVQWSGCSALTCILEGNIESPYAHTNGRKTNNSDKLAESSSSQMSKIISGILHVANAGTVQAVLCRNGKDFCLTKEHTIRNINERRRVLQEGAVITPHESYGLLQGQIKTTRGLGFHGDLKLKKFIIPAPQTISVLIDDLCQFLILATNGLWEVLDTKEVIALVMTSFDVYKETYRSATENKSSPSNESLLLSTSKANVTESESDIRVLYQYKPQPEVCVPTTNSKKNLSNSKCSKNFICNPPNVDKFLPEVTHYELCSEKETEKPPNENGVQRDEEEPGTKSFHEGAAEYVSQVLVSAALAAGSRDNITVMVIFLNGGMFTVLC</sequence>
<evidence type="ECO:0000256" key="2">
    <source>
        <dbReference type="SAM" id="MobiDB-lite"/>
    </source>
</evidence>
<reference evidence="4" key="2">
    <citation type="submission" date="2025-08" db="UniProtKB">
        <authorList>
            <consortium name="Ensembl"/>
        </authorList>
    </citation>
    <scope>IDENTIFICATION</scope>
</reference>
<dbReference type="Proteomes" id="UP000005225">
    <property type="component" value="Unassembled WGS sequence"/>
</dbReference>
<evidence type="ECO:0000313" key="4">
    <source>
        <dbReference type="Ensembl" id="ENSOGAP00000021350.1"/>
    </source>
</evidence>
<dbReference type="CDD" id="cd00143">
    <property type="entry name" value="PP2Cc"/>
    <property type="match status" value="1"/>
</dbReference>
<dbReference type="PANTHER" id="PTHR13832:SF837">
    <property type="entry name" value="PROTEIN PHOSPHATASE 2C-LIKE DOMAIN-CONTAINING PROTEIN 1"/>
    <property type="match status" value="1"/>
</dbReference>
<protein>
    <submittedName>
        <fullName evidence="4">Protein phosphatase 2C like domain containing 1</fullName>
    </submittedName>
</protein>
<dbReference type="FunCoup" id="H0XZ07">
    <property type="interactions" value="15"/>
</dbReference>
<dbReference type="InParanoid" id="H0XZ07"/>
<reference evidence="4" key="3">
    <citation type="submission" date="2025-09" db="UniProtKB">
        <authorList>
            <consortium name="Ensembl"/>
        </authorList>
    </citation>
    <scope>IDENTIFICATION</scope>
</reference>
<dbReference type="OMA" id="NFYEGAA"/>